<keyword evidence="4 8" id="KW-0227">DNA damage</keyword>
<organism evidence="10 11">
    <name type="scientific">Legionella sainthelensi</name>
    <dbReference type="NCBI Taxonomy" id="28087"/>
    <lineage>
        <taxon>Bacteria</taxon>
        <taxon>Pseudomonadati</taxon>
        <taxon>Pseudomonadota</taxon>
        <taxon>Gammaproteobacteria</taxon>
        <taxon>Legionellales</taxon>
        <taxon>Legionellaceae</taxon>
        <taxon>Legionella</taxon>
    </lineage>
</organism>
<evidence type="ECO:0000259" key="9">
    <source>
        <dbReference type="Pfam" id="PF11967"/>
    </source>
</evidence>
<dbReference type="PANTHER" id="PTHR33991">
    <property type="entry name" value="DNA REPAIR PROTEIN RECO"/>
    <property type="match status" value="1"/>
</dbReference>
<evidence type="ECO:0000256" key="3">
    <source>
        <dbReference type="ARBA" id="ARBA00021310"/>
    </source>
</evidence>
<dbReference type="GO" id="GO:0043590">
    <property type="term" value="C:bacterial nucleoid"/>
    <property type="evidence" value="ECO:0007669"/>
    <property type="project" value="TreeGrafter"/>
</dbReference>
<gene>
    <name evidence="8 10" type="primary">recO</name>
    <name evidence="10" type="ORF">Lsai_1261</name>
</gene>
<dbReference type="eggNOG" id="COG1381">
    <property type="taxonomic scope" value="Bacteria"/>
</dbReference>
<keyword evidence="5 8" id="KW-0233">DNA recombination</keyword>
<name>A0A0W0YPT4_9GAMM</name>
<dbReference type="InterPro" id="IPR042242">
    <property type="entry name" value="RecO_C"/>
</dbReference>
<proteinExistence type="inferred from homology"/>
<dbReference type="HAMAP" id="MF_00201">
    <property type="entry name" value="RecO"/>
    <property type="match status" value="1"/>
</dbReference>
<dbReference type="OrthoDB" id="9804792at2"/>
<dbReference type="Gene3D" id="2.40.50.140">
    <property type="entry name" value="Nucleic acid-binding proteins"/>
    <property type="match status" value="1"/>
</dbReference>
<feature type="domain" description="DNA replication/recombination mediator RecO N-terminal" evidence="9">
    <location>
        <begin position="1"/>
        <end position="76"/>
    </location>
</feature>
<dbReference type="InterPro" id="IPR022572">
    <property type="entry name" value="DNA_rep/recomb_RecO_N"/>
</dbReference>
<evidence type="ECO:0000256" key="5">
    <source>
        <dbReference type="ARBA" id="ARBA00023172"/>
    </source>
</evidence>
<evidence type="ECO:0000256" key="2">
    <source>
        <dbReference type="ARBA" id="ARBA00007452"/>
    </source>
</evidence>
<evidence type="ECO:0000256" key="7">
    <source>
        <dbReference type="ARBA" id="ARBA00033409"/>
    </source>
</evidence>
<comment type="similarity">
    <text evidence="2 8">Belongs to the RecO family.</text>
</comment>
<protein>
    <recommendedName>
        <fullName evidence="3 8">DNA repair protein RecO</fullName>
    </recommendedName>
    <alternativeName>
        <fullName evidence="7 8">Recombination protein O</fullName>
    </alternativeName>
</protein>
<dbReference type="GO" id="GO:0006302">
    <property type="term" value="P:double-strand break repair"/>
    <property type="evidence" value="ECO:0007669"/>
    <property type="project" value="TreeGrafter"/>
</dbReference>
<dbReference type="RefSeq" id="WP_027272169.1">
    <property type="nucleotide sequence ID" value="NZ_CAAAJE010000033.1"/>
</dbReference>
<sequence>MTIRTVEAWVLHKQWSGDTSARVSFLTREFGVVQCLYKGGRTPKKQALLQAFTPLWISLTERYDRYYIQSIESISSTLPLIGHALFAGLYINEILYYALGSNYSDSVLFDAYLFTLNNLVSTRDRFVLEALLRRFEWTVLRTCGYSFSLTQEARTENLIVADLYYQFVAGEGFVIDSDGIPGEHILALAQDDLSDAAYLKSAKKIMRQAIDHLVGGREIKSRALYVVDAK</sequence>
<dbReference type="AlphaFoldDB" id="A0A0W0YPT4"/>
<comment type="function">
    <text evidence="1 8">Involved in DNA repair and RecF pathway recombination.</text>
</comment>
<dbReference type="EMBL" id="LNYV01000013">
    <property type="protein sequence ID" value="KTD58654.1"/>
    <property type="molecule type" value="Genomic_DNA"/>
</dbReference>
<evidence type="ECO:0000313" key="11">
    <source>
        <dbReference type="Proteomes" id="UP000054621"/>
    </source>
</evidence>
<reference evidence="10 11" key="1">
    <citation type="submission" date="2015-11" db="EMBL/GenBank/DDBJ databases">
        <title>Genomic analysis of 38 Legionella species identifies large and diverse effector repertoires.</title>
        <authorList>
            <person name="Burstein D."/>
            <person name="Amaro F."/>
            <person name="Zusman T."/>
            <person name="Lifshitz Z."/>
            <person name="Cohen O."/>
            <person name="Gilbert J.A."/>
            <person name="Pupko T."/>
            <person name="Shuman H.A."/>
            <person name="Segal G."/>
        </authorList>
    </citation>
    <scope>NUCLEOTIDE SEQUENCE [LARGE SCALE GENOMIC DNA]</scope>
    <source>
        <strain evidence="10 11">Mt.St.Helens-4</strain>
    </source>
</reference>
<evidence type="ECO:0000256" key="1">
    <source>
        <dbReference type="ARBA" id="ARBA00003065"/>
    </source>
</evidence>
<accession>A0A0W0YPT4</accession>
<evidence type="ECO:0000313" key="10">
    <source>
        <dbReference type="EMBL" id="KTD58654.1"/>
    </source>
</evidence>
<dbReference type="Pfam" id="PF02565">
    <property type="entry name" value="RecO_C"/>
    <property type="match status" value="1"/>
</dbReference>
<dbReference type="Proteomes" id="UP000054621">
    <property type="component" value="Unassembled WGS sequence"/>
</dbReference>
<dbReference type="PATRIC" id="fig|28087.4.peg.1345"/>
<dbReference type="InterPro" id="IPR012340">
    <property type="entry name" value="NA-bd_OB-fold"/>
</dbReference>
<dbReference type="STRING" id="28087.Lsai_1261"/>
<keyword evidence="6 8" id="KW-0234">DNA repair</keyword>
<dbReference type="Gene3D" id="1.20.1440.120">
    <property type="entry name" value="Recombination protein O, C-terminal domain"/>
    <property type="match status" value="1"/>
</dbReference>
<comment type="caution">
    <text evidence="10">The sequence shown here is derived from an EMBL/GenBank/DDBJ whole genome shotgun (WGS) entry which is preliminary data.</text>
</comment>
<evidence type="ECO:0000256" key="8">
    <source>
        <dbReference type="HAMAP-Rule" id="MF_00201"/>
    </source>
</evidence>
<dbReference type="PANTHER" id="PTHR33991:SF1">
    <property type="entry name" value="DNA REPAIR PROTEIN RECO"/>
    <property type="match status" value="1"/>
</dbReference>
<dbReference type="InterPro" id="IPR003717">
    <property type="entry name" value="RecO"/>
</dbReference>
<dbReference type="SUPFAM" id="SSF50249">
    <property type="entry name" value="Nucleic acid-binding proteins"/>
    <property type="match status" value="1"/>
</dbReference>
<evidence type="ECO:0000256" key="6">
    <source>
        <dbReference type="ARBA" id="ARBA00023204"/>
    </source>
</evidence>
<dbReference type="Pfam" id="PF11967">
    <property type="entry name" value="RecO_N"/>
    <property type="match status" value="1"/>
</dbReference>
<dbReference type="GO" id="GO:0006310">
    <property type="term" value="P:DNA recombination"/>
    <property type="evidence" value="ECO:0007669"/>
    <property type="project" value="UniProtKB-UniRule"/>
</dbReference>
<evidence type="ECO:0000256" key="4">
    <source>
        <dbReference type="ARBA" id="ARBA00022763"/>
    </source>
</evidence>